<dbReference type="AlphaFoldDB" id="A0A448MQJ2"/>
<sequence>MNQLPQNCLNYIKRIEEVTGVPVDILSTGPDRVETMILRDPFAE</sequence>
<accession>A0A448MQJ2</accession>
<dbReference type="SUPFAM" id="SSF52540">
    <property type="entry name" value="P-loop containing nucleoside triphosphate hydrolases"/>
    <property type="match status" value="1"/>
</dbReference>
<dbReference type="Proteomes" id="UP000278733">
    <property type="component" value="Chromosome"/>
</dbReference>
<dbReference type="Pfam" id="PF00709">
    <property type="entry name" value="Adenylsucc_synt"/>
    <property type="match status" value="1"/>
</dbReference>
<evidence type="ECO:0000313" key="2">
    <source>
        <dbReference type="Proteomes" id="UP000278733"/>
    </source>
</evidence>
<proteinExistence type="predicted"/>
<dbReference type="EMBL" id="LR134405">
    <property type="protein sequence ID" value="VEH67396.1"/>
    <property type="molecule type" value="Genomic_DNA"/>
</dbReference>
<reference evidence="1 2" key="1">
    <citation type="submission" date="2018-12" db="EMBL/GenBank/DDBJ databases">
        <authorList>
            <consortium name="Pathogen Informatics"/>
        </authorList>
    </citation>
    <scope>NUCLEOTIDE SEQUENCE [LARGE SCALE GENOMIC DNA]</scope>
    <source>
        <strain evidence="1 2">NCTC8284</strain>
    </source>
</reference>
<evidence type="ECO:0000313" key="1">
    <source>
        <dbReference type="EMBL" id="VEH67396.1"/>
    </source>
</evidence>
<dbReference type="KEGG" id="rpne:NCTC8284_02582"/>
<dbReference type="GO" id="GO:0000166">
    <property type="term" value="F:nucleotide binding"/>
    <property type="evidence" value="ECO:0007669"/>
    <property type="project" value="InterPro"/>
</dbReference>
<dbReference type="GO" id="GO:0006164">
    <property type="term" value="P:purine nucleotide biosynthetic process"/>
    <property type="evidence" value="ECO:0007669"/>
    <property type="project" value="InterPro"/>
</dbReference>
<name>A0A448MQJ2_9PAST</name>
<dbReference type="GO" id="GO:0004019">
    <property type="term" value="F:adenylosuccinate synthase activity"/>
    <property type="evidence" value="ECO:0007669"/>
    <property type="project" value="UniProtKB-EC"/>
</dbReference>
<keyword evidence="1" id="KW-0436">Ligase</keyword>
<dbReference type="EC" id="6.3.4.4" evidence="1"/>
<dbReference type="InterPro" id="IPR001114">
    <property type="entry name" value="Adenylosuccinate_synthetase"/>
</dbReference>
<gene>
    <name evidence="1" type="primary">purA_3</name>
    <name evidence="1" type="ORF">NCTC8284_02582</name>
</gene>
<dbReference type="Gene3D" id="3.90.170.10">
    <property type="entry name" value="Adenylosuccinate Synthetase, subunit A, domain 3"/>
    <property type="match status" value="1"/>
</dbReference>
<dbReference type="InterPro" id="IPR027417">
    <property type="entry name" value="P-loop_NTPase"/>
</dbReference>
<dbReference type="InterPro" id="IPR042111">
    <property type="entry name" value="Adenylosuccinate_synth_dom3"/>
</dbReference>
<organism evidence="1 2">
    <name type="scientific">Rodentibacter pneumotropicus</name>
    <dbReference type="NCBI Taxonomy" id="758"/>
    <lineage>
        <taxon>Bacteria</taxon>
        <taxon>Pseudomonadati</taxon>
        <taxon>Pseudomonadota</taxon>
        <taxon>Gammaproteobacteria</taxon>
        <taxon>Pasteurellales</taxon>
        <taxon>Pasteurellaceae</taxon>
        <taxon>Rodentibacter</taxon>
    </lineage>
</organism>
<protein>
    <submittedName>
        <fullName evidence="1">Adenylosuccinate synthase</fullName>
        <ecNumber evidence="1">6.3.4.4</ecNumber>
    </submittedName>
</protein>